<comment type="cofactor">
    <cofactor evidence="1 9">
        <name>heme</name>
        <dbReference type="ChEBI" id="CHEBI:30413"/>
    </cofactor>
</comment>
<evidence type="ECO:0000256" key="10">
    <source>
        <dbReference type="PROSITE-ProRule" id="PRU10141"/>
    </source>
</evidence>
<dbReference type="AlphaFoldDB" id="A0A2N1JE25"/>
<dbReference type="InterPro" id="IPR017972">
    <property type="entry name" value="Cyt_P450_CS"/>
</dbReference>
<dbReference type="GO" id="GO:0020037">
    <property type="term" value="F:heme binding"/>
    <property type="evidence" value="ECO:0007669"/>
    <property type="project" value="InterPro"/>
</dbReference>
<feature type="region of interest" description="Disordered" evidence="11">
    <location>
        <begin position="71"/>
        <end position="106"/>
    </location>
</feature>
<comment type="similarity">
    <text evidence="2">Belongs to the cytochrome P450 family.</text>
</comment>
<dbReference type="GO" id="GO:0005506">
    <property type="term" value="F:iron ion binding"/>
    <property type="evidence" value="ECO:0007669"/>
    <property type="project" value="InterPro"/>
</dbReference>
<evidence type="ECO:0000256" key="11">
    <source>
        <dbReference type="SAM" id="MobiDB-lite"/>
    </source>
</evidence>
<dbReference type="Pfam" id="PF00067">
    <property type="entry name" value="p450"/>
    <property type="match status" value="1"/>
</dbReference>
<evidence type="ECO:0000256" key="1">
    <source>
        <dbReference type="ARBA" id="ARBA00001971"/>
    </source>
</evidence>
<dbReference type="GO" id="GO:0000249">
    <property type="term" value="F:C-22 sterol desaturase (NADPH) activity"/>
    <property type="evidence" value="ECO:0007669"/>
    <property type="project" value="UniProtKB-EC"/>
</dbReference>
<dbReference type="InterPro" id="IPR011009">
    <property type="entry name" value="Kinase-like_dom_sf"/>
</dbReference>
<feature type="binding site" evidence="10">
    <location>
        <position position="405"/>
    </location>
    <ligand>
        <name>ATP</name>
        <dbReference type="ChEBI" id="CHEBI:30616"/>
    </ligand>
</feature>
<dbReference type="PANTHER" id="PTHR24286">
    <property type="entry name" value="CYTOCHROME P450 26"/>
    <property type="match status" value="1"/>
</dbReference>
<dbReference type="EMBL" id="KZ454988">
    <property type="protein sequence ID" value="PKI84783.1"/>
    <property type="molecule type" value="Genomic_DNA"/>
</dbReference>
<dbReference type="PANTHER" id="PTHR24286:SF228">
    <property type="entry name" value="C-22 STEROL DESATURASE ERG5"/>
    <property type="match status" value="1"/>
</dbReference>
<dbReference type="Proteomes" id="UP000232875">
    <property type="component" value="Unassembled WGS sequence"/>
</dbReference>
<dbReference type="InterPro" id="IPR008271">
    <property type="entry name" value="Ser/Thr_kinase_AS"/>
</dbReference>
<evidence type="ECO:0000256" key="7">
    <source>
        <dbReference type="ARBA" id="ARBA00023004"/>
    </source>
</evidence>
<dbReference type="EC" id="1.14.19.41" evidence="8"/>
<keyword evidence="9" id="KW-0349">Heme</keyword>
<dbReference type="PROSITE" id="PS50011">
    <property type="entry name" value="PROTEIN_KINASE_DOM"/>
    <property type="match status" value="1"/>
</dbReference>
<keyword evidence="4 10" id="KW-0547">Nucleotide-binding</keyword>
<gene>
    <name evidence="13" type="primary">ERG5</name>
    <name evidence="13" type="ORF">MVES_001189</name>
</gene>
<dbReference type="InterPro" id="IPR036396">
    <property type="entry name" value="Cyt_P450_sf"/>
</dbReference>
<evidence type="ECO:0000256" key="2">
    <source>
        <dbReference type="ARBA" id="ARBA00010617"/>
    </source>
</evidence>
<evidence type="ECO:0000256" key="3">
    <source>
        <dbReference type="ARBA" id="ARBA00022723"/>
    </source>
</evidence>
<keyword evidence="14" id="KW-1185">Reference proteome</keyword>
<dbReference type="GO" id="GO:0005524">
    <property type="term" value="F:ATP binding"/>
    <property type="evidence" value="ECO:0007669"/>
    <property type="project" value="UniProtKB-UniRule"/>
</dbReference>
<dbReference type="STRING" id="2020962.A0A2N1JE25"/>
<feature type="domain" description="Protein kinase" evidence="12">
    <location>
        <begin position="370"/>
        <end position="702"/>
    </location>
</feature>
<evidence type="ECO:0000256" key="6">
    <source>
        <dbReference type="ARBA" id="ARBA00023002"/>
    </source>
</evidence>
<dbReference type="PROSITE" id="PS00086">
    <property type="entry name" value="CYTOCHROME_P450"/>
    <property type="match status" value="1"/>
</dbReference>
<dbReference type="PROSITE" id="PS00107">
    <property type="entry name" value="PROTEIN_KINASE_ATP"/>
    <property type="match status" value="1"/>
</dbReference>
<evidence type="ECO:0000256" key="8">
    <source>
        <dbReference type="ARBA" id="ARBA00039038"/>
    </source>
</evidence>
<evidence type="ECO:0000313" key="14">
    <source>
        <dbReference type="Proteomes" id="UP000232875"/>
    </source>
</evidence>
<evidence type="ECO:0000256" key="9">
    <source>
        <dbReference type="PIRSR" id="PIRSR602403-1"/>
    </source>
</evidence>
<accession>A0A2N1JE25</accession>
<feature type="region of interest" description="Disordered" evidence="11">
    <location>
        <begin position="313"/>
        <end position="337"/>
    </location>
</feature>
<name>A0A2N1JE25_9BASI</name>
<reference evidence="13 14" key="1">
    <citation type="submission" date="2017-10" db="EMBL/GenBank/DDBJ databases">
        <title>A novel species of cold-tolerant Malassezia isolated from bats.</title>
        <authorList>
            <person name="Lorch J.M."/>
            <person name="Palmer J.M."/>
            <person name="Vanderwolf K.J."/>
            <person name="Schmidt K.Z."/>
            <person name="Verant M.L."/>
            <person name="Weller T.J."/>
            <person name="Blehert D.S."/>
        </authorList>
    </citation>
    <scope>NUCLEOTIDE SEQUENCE [LARGE SCALE GENOMIC DNA]</scope>
    <source>
        <strain evidence="13 14">NWHC:44797-103</strain>
    </source>
</reference>
<dbReference type="GO" id="GO:0004672">
    <property type="term" value="F:protein kinase activity"/>
    <property type="evidence" value="ECO:0007669"/>
    <property type="project" value="InterPro"/>
</dbReference>
<dbReference type="Gene3D" id="1.10.510.10">
    <property type="entry name" value="Transferase(Phosphotransferase) domain 1"/>
    <property type="match status" value="1"/>
</dbReference>
<feature type="binding site" description="axial binding residue" evidence="9">
    <location>
        <position position="1189"/>
    </location>
    <ligand>
        <name>heme</name>
        <dbReference type="ChEBI" id="CHEBI:30413"/>
    </ligand>
    <ligandPart>
        <name>Fe</name>
        <dbReference type="ChEBI" id="CHEBI:18248"/>
    </ligandPart>
</feature>
<evidence type="ECO:0000313" key="13">
    <source>
        <dbReference type="EMBL" id="PKI84783.1"/>
    </source>
</evidence>
<dbReference type="InterPro" id="IPR017441">
    <property type="entry name" value="Protein_kinase_ATP_BS"/>
</dbReference>
<evidence type="ECO:0000256" key="5">
    <source>
        <dbReference type="ARBA" id="ARBA00022840"/>
    </source>
</evidence>
<dbReference type="InterPro" id="IPR002403">
    <property type="entry name" value="Cyt_P450_E_grp-IV"/>
</dbReference>
<dbReference type="PRINTS" id="PR00465">
    <property type="entry name" value="EP450IV"/>
</dbReference>
<keyword evidence="7 9" id="KW-0408">Iron</keyword>
<organism evidence="13 14">
    <name type="scientific">Malassezia vespertilionis</name>
    <dbReference type="NCBI Taxonomy" id="2020962"/>
    <lineage>
        <taxon>Eukaryota</taxon>
        <taxon>Fungi</taxon>
        <taxon>Dikarya</taxon>
        <taxon>Basidiomycota</taxon>
        <taxon>Ustilaginomycotina</taxon>
        <taxon>Malasseziomycetes</taxon>
        <taxon>Malasseziales</taxon>
        <taxon>Malasseziaceae</taxon>
        <taxon>Malassezia</taxon>
    </lineage>
</organism>
<keyword evidence="3 9" id="KW-0479">Metal-binding</keyword>
<dbReference type="FunFam" id="1.10.630.10:FF:000021">
    <property type="entry name" value="Cytochrome P450 61"/>
    <property type="match status" value="1"/>
</dbReference>
<dbReference type="GO" id="GO:0016125">
    <property type="term" value="P:sterol metabolic process"/>
    <property type="evidence" value="ECO:0007669"/>
    <property type="project" value="TreeGrafter"/>
</dbReference>
<dbReference type="OrthoDB" id="1372046at2759"/>
<sequence length="1259" mass="139497">MHTQSEQDALPLDYYPSQVPIASSEHIAAKAHGEEASSDYNGLCFPPSFHESHVVSAEPADTEMQRATSTRDVAQQSCMPKKQGSWRSTVSTATSKSHSWDAATSHPYFRPKDRIPRYSGSGNALPKHSLDDWSGSDDALPSLPGSPGWARAQLLADPNATLPQPGCARPGPTPPRLLSSDTEIALSADTLHLLSRLSNVPFGHMTNYVETHVQAPSLPLVQALHDQSSVRPSHSGSSKSLSILNDEACMRNMQRREESMDASVARTMQFRSFDWTESACSSITHGESSQGRIAVDLQSPSAFACVSRVFPPSDKGTEDASALSDAPSAQKSRAMSPLHTSDLVGPGLFCDGALIQATMSPDREGLPSELRVVEYLGRGSYAVVYKVQEVLEASAPHSPRPFALKCLPKENLTPEMVELQRIEYTIHQSIPVHPNIVTLHGTFETPDWLFLLLEYCPGHDLYFWLEEADNFAPQASDAGSQSASLAGSELNELSETHESLAAPWLLSQSSPHSLLSPRRLELVAEMFAQMCRAVQVCHDHGISHRDLKPENFVVEDLRTASANNGVLDNTVVVKLTDFGLATLKDRCDDFNCGSKPYMAYECRNNVEDSYNPRYADVWSLGIVLLNLIFHRNPFSEPCAEHCASFSAFCCSPIQFLVRAFDGLTVETAKYLCDNVFCDVTRGQAKRITPTEFAEWARTLPQILALDEKTEHVQLENSLDSISPLLLSRIASSQAYSRYGSRWETRLAANASAAHGMDSASAVGLFASTSTLQIIFTSLAVIAVLLGLEQVVYRRKKGSLPGPAWTIPIIGKFADSLRPSLEKYQEGWNSGALSVASVFHIFIVIASSTEYTRKILNSPTVFLNGKEHVDYRKGLNSLFTSRALGVYLGIQERIYKEHFSRWVQNPEDPAKPYMFALRDLNMDTSLRVFCGNYIPQEGANEISEHYWLITMALELVNFPFAFPGTKVYKAIQARKMAMRWFEHTAEESKKRMAAGEDVTCLTDAWVKAMLDARCNRENEELTADQRRVLLRDFSNREIGMVLLSFLFASQDAMSSGLTYLFQHFADHPEVLRKVREEQYALRGNDVDAPLTIDLVEQMQYTRAAVKESLRLKPPVIMVPYLTRKAFPIADGYTVPKGSMIIPSFWNSLHDPTAYPEPEEFKPERWLEGAGSPAQTNLKNWLVFGSGPHNCIGKDYAMQHLISVMGTASILLNWEHNETPLSEKVMVIATIFPQDGAHLKFTRRAPPKIGFSAAQAAAAPA</sequence>
<dbReference type="PROSITE" id="PS00108">
    <property type="entry name" value="PROTEIN_KINASE_ST"/>
    <property type="match status" value="1"/>
</dbReference>
<evidence type="ECO:0000259" key="12">
    <source>
        <dbReference type="PROSITE" id="PS50011"/>
    </source>
</evidence>
<dbReference type="InterPro" id="IPR000719">
    <property type="entry name" value="Prot_kinase_dom"/>
</dbReference>
<dbReference type="InterPro" id="IPR001128">
    <property type="entry name" value="Cyt_P450"/>
</dbReference>
<dbReference type="SMART" id="SM00220">
    <property type="entry name" value="S_TKc"/>
    <property type="match status" value="1"/>
</dbReference>
<dbReference type="SUPFAM" id="SSF56112">
    <property type="entry name" value="Protein kinase-like (PK-like)"/>
    <property type="match status" value="1"/>
</dbReference>
<dbReference type="GO" id="GO:0004497">
    <property type="term" value="F:monooxygenase activity"/>
    <property type="evidence" value="ECO:0007669"/>
    <property type="project" value="InterPro"/>
</dbReference>
<dbReference type="Gene3D" id="3.30.200.20">
    <property type="entry name" value="Phosphorylase Kinase, domain 1"/>
    <property type="match status" value="1"/>
</dbReference>
<dbReference type="CDD" id="cd11082">
    <property type="entry name" value="CYP61_CYP710"/>
    <property type="match status" value="1"/>
</dbReference>
<keyword evidence="6" id="KW-0560">Oxidoreductase</keyword>
<protein>
    <recommendedName>
        <fullName evidence="8">sterol 22-desaturase</fullName>
        <ecNumber evidence="8">1.14.19.41</ecNumber>
    </recommendedName>
</protein>
<dbReference type="Pfam" id="PF00069">
    <property type="entry name" value="Pkinase"/>
    <property type="match status" value="2"/>
</dbReference>
<keyword evidence="5 10" id="KW-0067">ATP-binding</keyword>
<evidence type="ECO:0000256" key="4">
    <source>
        <dbReference type="ARBA" id="ARBA00022741"/>
    </source>
</evidence>
<dbReference type="SUPFAM" id="SSF48264">
    <property type="entry name" value="Cytochrome P450"/>
    <property type="match status" value="1"/>
</dbReference>
<proteinExistence type="inferred from homology"/>
<dbReference type="Gene3D" id="1.10.630.10">
    <property type="entry name" value="Cytochrome P450"/>
    <property type="match status" value="1"/>
</dbReference>
<feature type="compositionally biased region" description="Polar residues" evidence="11">
    <location>
        <begin position="85"/>
        <end position="97"/>
    </location>
</feature>